<feature type="compositionally biased region" description="Basic and acidic residues" evidence="1">
    <location>
        <begin position="195"/>
        <end position="209"/>
    </location>
</feature>
<dbReference type="Proteomes" id="UP000031668">
    <property type="component" value="Unassembled WGS sequence"/>
</dbReference>
<feature type="compositionally biased region" description="Polar residues" evidence="1">
    <location>
        <begin position="245"/>
        <end position="261"/>
    </location>
</feature>
<dbReference type="EMBL" id="JWZT01001836">
    <property type="protein sequence ID" value="KII71133.1"/>
    <property type="molecule type" value="Genomic_DNA"/>
</dbReference>
<feature type="region of interest" description="Disordered" evidence="1">
    <location>
        <begin position="63"/>
        <end position="130"/>
    </location>
</feature>
<feature type="compositionally biased region" description="Polar residues" evidence="1">
    <location>
        <begin position="162"/>
        <end position="176"/>
    </location>
</feature>
<feature type="compositionally biased region" description="Basic and acidic residues" evidence="1">
    <location>
        <begin position="297"/>
        <end position="314"/>
    </location>
</feature>
<reference evidence="2 3" key="1">
    <citation type="journal article" date="2014" name="Genome Biol. Evol.">
        <title>The genome of the myxosporean Thelohanellus kitauei shows adaptations to nutrient acquisition within its fish host.</title>
        <authorList>
            <person name="Yang Y."/>
            <person name="Xiong J."/>
            <person name="Zhou Z."/>
            <person name="Huo F."/>
            <person name="Miao W."/>
            <person name="Ran C."/>
            <person name="Liu Y."/>
            <person name="Zhang J."/>
            <person name="Feng J."/>
            <person name="Wang M."/>
            <person name="Wang M."/>
            <person name="Wang L."/>
            <person name="Yao B."/>
        </authorList>
    </citation>
    <scope>NUCLEOTIDE SEQUENCE [LARGE SCALE GENOMIC DNA]</scope>
    <source>
        <strain evidence="2">Wuqing</strain>
    </source>
</reference>
<proteinExistence type="predicted"/>
<feature type="region of interest" description="Disordered" evidence="1">
    <location>
        <begin position="158"/>
        <end position="314"/>
    </location>
</feature>
<feature type="compositionally biased region" description="Low complexity" evidence="1">
    <location>
        <begin position="217"/>
        <end position="227"/>
    </location>
</feature>
<dbReference type="AlphaFoldDB" id="A0A0C2JP74"/>
<evidence type="ECO:0000256" key="1">
    <source>
        <dbReference type="SAM" id="MobiDB-lite"/>
    </source>
</evidence>
<name>A0A0C2JP74_THEKT</name>
<organism evidence="2 3">
    <name type="scientific">Thelohanellus kitauei</name>
    <name type="common">Myxosporean</name>
    <dbReference type="NCBI Taxonomy" id="669202"/>
    <lineage>
        <taxon>Eukaryota</taxon>
        <taxon>Metazoa</taxon>
        <taxon>Cnidaria</taxon>
        <taxon>Myxozoa</taxon>
        <taxon>Myxosporea</taxon>
        <taxon>Bivalvulida</taxon>
        <taxon>Platysporina</taxon>
        <taxon>Myxobolidae</taxon>
        <taxon>Thelohanellus</taxon>
    </lineage>
</organism>
<gene>
    <name evidence="2" type="ORF">RF11_09152</name>
</gene>
<protein>
    <submittedName>
        <fullName evidence="2">Uncharacterized protein</fullName>
    </submittedName>
</protein>
<comment type="caution">
    <text evidence="2">The sequence shown here is derived from an EMBL/GenBank/DDBJ whole genome shotgun (WGS) entry which is preliminary data.</text>
</comment>
<evidence type="ECO:0000313" key="2">
    <source>
        <dbReference type="EMBL" id="KII71133.1"/>
    </source>
</evidence>
<feature type="compositionally biased region" description="Polar residues" evidence="1">
    <location>
        <begin position="277"/>
        <end position="293"/>
    </location>
</feature>
<keyword evidence="3" id="KW-1185">Reference proteome</keyword>
<evidence type="ECO:0000313" key="3">
    <source>
        <dbReference type="Proteomes" id="UP000031668"/>
    </source>
</evidence>
<accession>A0A0C2JP74</accession>
<sequence length="314" mass="35014">MDLDEIVRSKRSLLFDTSSLISSDKPLKSRAYIVTPVKPEHEEPSDSQITQFEPDSRVARQIEQDKQEITSVPNMSDSDVESKKHLKYKRYSSDQSISELQPPRPPIPSDRNDRIGSNESNVGMKSFLPQFKPIPKSYKDTINISKLGRERRLTVIEKAPEIQNQLGATYSAPSPDNNKDTDEYSFGTPSNDYTIRNREVSDQQNDKEGIYVVNRRSSFGLTSSSESGEIHVQPPIRASAGTPDNKPSPNTPRSVQVSSPSVGMPGDPQNIPGIKESSLSSFDDATNESSLESGSVIDHDFEPEFHYPGKDRKN</sequence>